<dbReference type="SUPFAM" id="SSF52833">
    <property type="entry name" value="Thioredoxin-like"/>
    <property type="match status" value="1"/>
</dbReference>
<sequence length="184" mass="21028">MKKRNLFKFAMLFALFTAFLTFTSCSSDDNTKEKDEIIDPKPDPDPTPNPDPKETNFFKHKTLVEDYTSVGCPACPYAAFILDELQTTSIKDKIITVTVHDDYGSTKDPYRLKNINDYVKLMKPKFLPSIYWVRDSKAWALQNNFIDGEDTSNGPRYFINQDAVLGAIEKLNIIKEKSNIGIKI</sequence>
<evidence type="ECO:0000313" key="3">
    <source>
        <dbReference type="EMBL" id="MTG99451.1"/>
    </source>
</evidence>
<gene>
    <name evidence="3" type="ORF">GJV76_15225</name>
</gene>
<dbReference type="Proteomes" id="UP000438760">
    <property type="component" value="Unassembled WGS sequence"/>
</dbReference>
<dbReference type="OrthoDB" id="1081990at2"/>
<accession>A0A6I3LRX4</accession>
<comment type="caution">
    <text evidence="3">The sequence shown here is derived from an EMBL/GenBank/DDBJ whole genome shotgun (WGS) entry which is preliminary data.</text>
</comment>
<dbReference type="PROSITE" id="PS51257">
    <property type="entry name" value="PROKAR_LIPOPROTEIN"/>
    <property type="match status" value="1"/>
</dbReference>
<name>A0A6I3LRX4_9FLAO</name>
<dbReference type="AlphaFoldDB" id="A0A6I3LRX4"/>
<dbReference type="EMBL" id="WMJX01000088">
    <property type="protein sequence ID" value="MTG99451.1"/>
    <property type="molecule type" value="Genomic_DNA"/>
</dbReference>
<evidence type="ECO:0000313" key="4">
    <source>
        <dbReference type="Proteomes" id="UP000438760"/>
    </source>
</evidence>
<evidence type="ECO:0008006" key="5">
    <source>
        <dbReference type="Google" id="ProtNLM"/>
    </source>
</evidence>
<evidence type="ECO:0000256" key="1">
    <source>
        <dbReference type="SAM" id="MobiDB-lite"/>
    </source>
</evidence>
<reference evidence="3 4" key="1">
    <citation type="submission" date="2019-11" db="EMBL/GenBank/DDBJ databases">
        <title>Genome of Strain BIT-d1.</title>
        <authorList>
            <person name="Yang Y."/>
        </authorList>
    </citation>
    <scope>NUCLEOTIDE SEQUENCE [LARGE SCALE GENOMIC DNA]</scope>
    <source>
        <strain evidence="3 4">BIT-d1</strain>
    </source>
</reference>
<protein>
    <recommendedName>
        <fullName evidence="5">Thioredoxin domain-containing protein</fullName>
    </recommendedName>
</protein>
<dbReference type="InterPro" id="IPR036249">
    <property type="entry name" value="Thioredoxin-like_sf"/>
</dbReference>
<proteinExistence type="predicted"/>
<dbReference type="RefSeq" id="WP_155093438.1">
    <property type="nucleotide sequence ID" value="NZ_WMJX01000088.1"/>
</dbReference>
<keyword evidence="2" id="KW-0732">Signal</keyword>
<feature type="compositionally biased region" description="Basic and acidic residues" evidence="1">
    <location>
        <begin position="29"/>
        <end position="44"/>
    </location>
</feature>
<feature type="chain" id="PRO_5026070123" description="Thioredoxin domain-containing protein" evidence="2">
    <location>
        <begin position="28"/>
        <end position="184"/>
    </location>
</feature>
<feature type="region of interest" description="Disordered" evidence="1">
    <location>
        <begin position="27"/>
        <end position="55"/>
    </location>
</feature>
<keyword evidence="4" id="KW-1185">Reference proteome</keyword>
<evidence type="ECO:0000256" key="2">
    <source>
        <dbReference type="SAM" id="SignalP"/>
    </source>
</evidence>
<organism evidence="3 4">
    <name type="scientific">Myroides albus</name>
    <dbReference type="NCBI Taxonomy" id="2562892"/>
    <lineage>
        <taxon>Bacteria</taxon>
        <taxon>Pseudomonadati</taxon>
        <taxon>Bacteroidota</taxon>
        <taxon>Flavobacteriia</taxon>
        <taxon>Flavobacteriales</taxon>
        <taxon>Flavobacteriaceae</taxon>
        <taxon>Myroides</taxon>
    </lineage>
</organism>
<feature type="signal peptide" evidence="2">
    <location>
        <begin position="1"/>
        <end position="27"/>
    </location>
</feature>